<accession>A0A926GI40</accession>
<dbReference type="InterPro" id="IPR000868">
    <property type="entry name" value="Isochorismatase-like_dom"/>
</dbReference>
<dbReference type="InterPro" id="IPR050272">
    <property type="entry name" value="Isochorismatase-like_hydrls"/>
</dbReference>
<dbReference type="Gene3D" id="3.40.50.850">
    <property type="entry name" value="Isochorismatase-like"/>
    <property type="match status" value="1"/>
</dbReference>
<keyword evidence="1" id="KW-0378">Hydrolase</keyword>
<keyword evidence="4" id="KW-1185">Reference proteome</keyword>
<protein>
    <submittedName>
        <fullName evidence="3">Isochorismatase family protein</fullName>
    </submittedName>
</protein>
<dbReference type="EMBL" id="JACOQL010000003">
    <property type="protein sequence ID" value="MBC9247392.1"/>
    <property type="molecule type" value="Genomic_DNA"/>
</dbReference>
<dbReference type="PANTHER" id="PTHR43540">
    <property type="entry name" value="PEROXYUREIDOACRYLATE/UREIDOACRYLATE AMIDOHYDROLASE-RELATED"/>
    <property type="match status" value="1"/>
</dbReference>
<dbReference type="InterPro" id="IPR036380">
    <property type="entry name" value="Isochorismatase-like_sf"/>
</dbReference>
<organism evidence="3 4">
    <name type="scientific">Paracoccus amoyensis</name>
    <dbReference type="NCBI Taxonomy" id="2760093"/>
    <lineage>
        <taxon>Bacteria</taxon>
        <taxon>Pseudomonadati</taxon>
        <taxon>Pseudomonadota</taxon>
        <taxon>Alphaproteobacteria</taxon>
        <taxon>Rhodobacterales</taxon>
        <taxon>Paracoccaceae</taxon>
        <taxon>Paracoccus</taxon>
    </lineage>
</organism>
<comment type="caution">
    <text evidence="3">The sequence shown here is derived from an EMBL/GenBank/DDBJ whole genome shotgun (WGS) entry which is preliminary data.</text>
</comment>
<evidence type="ECO:0000259" key="2">
    <source>
        <dbReference type="Pfam" id="PF00857"/>
    </source>
</evidence>
<reference evidence="3" key="1">
    <citation type="submission" date="2020-08" db="EMBL/GenBank/DDBJ databases">
        <title>Paracoccus amoyensis sp. nov., isolated from the surface seawater at coast of Xiamen, Fujian.</title>
        <authorList>
            <person name="Lyu L."/>
        </authorList>
    </citation>
    <scope>NUCLEOTIDE SEQUENCE</scope>
    <source>
        <strain evidence="3">11-3</strain>
    </source>
</reference>
<evidence type="ECO:0000313" key="4">
    <source>
        <dbReference type="Proteomes" id="UP000608594"/>
    </source>
</evidence>
<dbReference type="PANTHER" id="PTHR43540:SF15">
    <property type="entry name" value="BLR5631 PROTEIN"/>
    <property type="match status" value="1"/>
</dbReference>
<proteinExistence type="predicted"/>
<dbReference type="Proteomes" id="UP000608594">
    <property type="component" value="Unassembled WGS sequence"/>
</dbReference>
<feature type="domain" description="Isochorismatase-like" evidence="2">
    <location>
        <begin position="4"/>
        <end position="152"/>
    </location>
</feature>
<sequence length="167" mass="17759">MARALIVIDIQQDYFPGGVLPLWQTDETEARIIAAMGKARAAGDKIILIRHVSTQNSGLFADGGTGNAIRPAILEASGDAPVVVKHFADAFQDTDLATHLDGVDDLLICGMMTQNCVVFTALSEAANSYEIQVIGDLCTAPLEVVHLIALNAIGSKRRVVNASDVWS</sequence>
<dbReference type="GO" id="GO:0016787">
    <property type="term" value="F:hydrolase activity"/>
    <property type="evidence" value="ECO:0007669"/>
    <property type="project" value="UniProtKB-KW"/>
</dbReference>
<dbReference type="SUPFAM" id="SSF52499">
    <property type="entry name" value="Isochorismatase-like hydrolases"/>
    <property type="match status" value="1"/>
</dbReference>
<evidence type="ECO:0000313" key="3">
    <source>
        <dbReference type="EMBL" id="MBC9247392.1"/>
    </source>
</evidence>
<name>A0A926GI40_9RHOB</name>
<dbReference type="Pfam" id="PF00857">
    <property type="entry name" value="Isochorismatase"/>
    <property type="match status" value="1"/>
</dbReference>
<gene>
    <name evidence="3" type="ORF">H4P12_11875</name>
</gene>
<evidence type="ECO:0000256" key="1">
    <source>
        <dbReference type="ARBA" id="ARBA00022801"/>
    </source>
</evidence>
<dbReference type="RefSeq" id="WP_187793875.1">
    <property type="nucleotide sequence ID" value="NZ_JACOQL010000003.1"/>
</dbReference>
<dbReference type="AlphaFoldDB" id="A0A926GI40"/>